<evidence type="ECO:0000313" key="1">
    <source>
        <dbReference type="EMBL" id="EYC20585.1"/>
    </source>
</evidence>
<comment type="caution">
    <text evidence="1">The sequence shown here is derived from an EMBL/GenBank/DDBJ whole genome shotgun (WGS) entry which is preliminary data.</text>
</comment>
<gene>
    <name evidence="1" type="primary">Acey_s0021.g291</name>
    <name evidence="1" type="ORF">Y032_0021g291</name>
</gene>
<protein>
    <submittedName>
        <fullName evidence="1">Uncharacterized protein</fullName>
    </submittedName>
</protein>
<name>A0A016UZL0_9BILA</name>
<dbReference type="Proteomes" id="UP000024635">
    <property type="component" value="Unassembled WGS sequence"/>
</dbReference>
<reference evidence="2" key="1">
    <citation type="journal article" date="2015" name="Nat. Genet.">
        <title>The genome and transcriptome of the zoonotic hookworm Ancylostoma ceylanicum identify infection-specific gene families.</title>
        <authorList>
            <person name="Schwarz E.M."/>
            <person name="Hu Y."/>
            <person name="Antoshechkin I."/>
            <person name="Miller M.M."/>
            <person name="Sternberg P.W."/>
            <person name="Aroian R.V."/>
        </authorList>
    </citation>
    <scope>NUCLEOTIDE SEQUENCE</scope>
    <source>
        <strain evidence="2">HY135</strain>
    </source>
</reference>
<dbReference type="EMBL" id="JARK01001357">
    <property type="protein sequence ID" value="EYC20585.1"/>
    <property type="molecule type" value="Genomic_DNA"/>
</dbReference>
<organism evidence="1 2">
    <name type="scientific">Ancylostoma ceylanicum</name>
    <dbReference type="NCBI Taxonomy" id="53326"/>
    <lineage>
        <taxon>Eukaryota</taxon>
        <taxon>Metazoa</taxon>
        <taxon>Ecdysozoa</taxon>
        <taxon>Nematoda</taxon>
        <taxon>Chromadorea</taxon>
        <taxon>Rhabditida</taxon>
        <taxon>Rhabditina</taxon>
        <taxon>Rhabditomorpha</taxon>
        <taxon>Strongyloidea</taxon>
        <taxon>Ancylostomatidae</taxon>
        <taxon>Ancylostomatinae</taxon>
        <taxon>Ancylostoma</taxon>
    </lineage>
</organism>
<evidence type="ECO:0000313" key="2">
    <source>
        <dbReference type="Proteomes" id="UP000024635"/>
    </source>
</evidence>
<dbReference type="AlphaFoldDB" id="A0A016UZL0"/>
<sequence length="89" mass="9975">MRAACRVEGCIAIAWTEGESYARPDLMYPSQQHMTELTALPSTTVAKATHLLATRTRCLNSPAVRLIKKEDIITYVEHDKQTGLGFMKH</sequence>
<accession>A0A016UZL0</accession>
<proteinExistence type="predicted"/>
<keyword evidence="2" id="KW-1185">Reference proteome</keyword>